<sequence>MPPGGGFLATAALRVVSKNLGQAVKVLRSKLVNATRPVNSELQPVTVRNTPNNSSRQPVHPAAWLRQQKRSAKFYSSNSSSHVHANGTRHFSTSGGGRSAASGGPRVDRSRLPVSRTSKAVGLFTGRAPFACTLRPNLTGGALPRSAGGYGMPGGGGGARYFSHTPAAPAEVIQNVSQAMRAFLLNGHRARYDGVGPNGQKRYKAVSATQEEHRKRLASIPRHAPGSYVDFQVSPTITALSPLGVVFPFATAEGFGVSVKPQPGAATLHTDGFLDVLSVDFARALQDLAAIMTDLKNLSALGDLPVTLEKNSVLRVRFPGVDADTVERLCDEVGIRRGIIRQDADFESSVGVPMALRFPFAPDGKGDENNCCGVNKTITSPGGSVRSRWESGGSAADSSELDELFLLDEYEENPWLLSSPEPEPEGYESASPPLLPRSYTTTTGEHVSSVGDFEGLEGIYRFIEECDRARVR</sequence>
<gene>
    <name evidence="2" type="ORF">QBC47DRAFT_382985</name>
</gene>
<keyword evidence="3" id="KW-1185">Reference proteome</keyword>
<dbReference type="Proteomes" id="UP001239445">
    <property type="component" value="Unassembled WGS sequence"/>
</dbReference>
<dbReference type="PANTHER" id="PTHR42342">
    <property type="entry name" value="STATIONARY PHASE PROTEIN 5"/>
    <property type="match status" value="1"/>
</dbReference>
<dbReference type="AlphaFoldDB" id="A0AAJ0BBF2"/>
<reference evidence="2" key="1">
    <citation type="submission" date="2023-06" db="EMBL/GenBank/DDBJ databases">
        <title>Genome-scale phylogeny and comparative genomics of the fungal order Sordariales.</title>
        <authorList>
            <consortium name="Lawrence Berkeley National Laboratory"/>
            <person name="Hensen N."/>
            <person name="Bonometti L."/>
            <person name="Westerberg I."/>
            <person name="Brannstrom I.O."/>
            <person name="Guillou S."/>
            <person name="Cros-Aarteil S."/>
            <person name="Calhoun S."/>
            <person name="Haridas S."/>
            <person name="Kuo A."/>
            <person name="Mondo S."/>
            <person name="Pangilinan J."/>
            <person name="Riley R."/>
            <person name="Labutti K."/>
            <person name="Andreopoulos B."/>
            <person name="Lipzen A."/>
            <person name="Chen C."/>
            <person name="Yanf M."/>
            <person name="Daum C."/>
            <person name="Ng V."/>
            <person name="Clum A."/>
            <person name="Steindorff A."/>
            <person name="Ohm R."/>
            <person name="Martin F."/>
            <person name="Silar P."/>
            <person name="Natvig D."/>
            <person name="Lalanne C."/>
            <person name="Gautier V."/>
            <person name="Ament-Velasquez S.L."/>
            <person name="Kruys A."/>
            <person name="Hutchinson M.I."/>
            <person name="Powell A.J."/>
            <person name="Barry K."/>
            <person name="Miller A.N."/>
            <person name="Grigoriev I.V."/>
            <person name="Debuchy R."/>
            <person name="Gladieux P."/>
            <person name="Thoren M.H."/>
            <person name="Johannesson H."/>
        </authorList>
    </citation>
    <scope>NUCLEOTIDE SEQUENCE</scope>
    <source>
        <strain evidence="2">PSN4</strain>
    </source>
</reference>
<accession>A0AAJ0BBF2</accession>
<evidence type="ECO:0008006" key="4">
    <source>
        <dbReference type="Google" id="ProtNLM"/>
    </source>
</evidence>
<dbReference type="PANTHER" id="PTHR42342:SF1">
    <property type="entry name" value="STATIONARY PHASE PROTEIN 5"/>
    <property type="match status" value="1"/>
</dbReference>
<proteinExistence type="predicted"/>
<feature type="region of interest" description="Disordered" evidence="1">
    <location>
        <begin position="71"/>
        <end position="114"/>
    </location>
</feature>
<organism evidence="2 3">
    <name type="scientific">Echria macrotheca</name>
    <dbReference type="NCBI Taxonomy" id="438768"/>
    <lineage>
        <taxon>Eukaryota</taxon>
        <taxon>Fungi</taxon>
        <taxon>Dikarya</taxon>
        <taxon>Ascomycota</taxon>
        <taxon>Pezizomycotina</taxon>
        <taxon>Sordariomycetes</taxon>
        <taxon>Sordariomycetidae</taxon>
        <taxon>Sordariales</taxon>
        <taxon>Schizotheciaceae</taxon>
        <taxon>Echria</taxon>
    </lineage>
</organism>
<evidence type="ECO:0000313" key="3">
    <source>
        <dbReference type="Proteomes" id="UP001239445"/>
    </source>
</evidence>
<dbReference type="InterPro" id="IPR038816">
    <property type="entry name" value="Stationary_phase_5"/>
</dbReference>
<evidence type="ECO:0000256" key="1">
    <source>
        <dbReference type="SAM" id="MobiDB-lite"/>
    </source>
</evidence>
<dbReference type="GO" id="GO:0043248">
    <property type="term" value="P:proteasome assembly"/>
    <property type="evidence" value="ECO:0007669"/>
    <property type="project" value="TreeGrafter"/>
</dbReference>
<feature type="region of interest" description="Disordered" evidence="1">
    <location>
        <begin position="415"/>
        <end position="448"/>
    </location>
</feature>
<name>A0AAJ0BBF2_9PEZI</name>
<protein>
    <recommendedName>
        <fullName evidence="4">Casein kinase II beta 2 subunit</fullName>
    </recommendedName>
</protein>
<dbReference type="EMBL" id="MU839834">
    <property type="protein sequence ID" value="KAK1755184.1"/>
    <property type="molecule type" value="Genomic_DNA"/>
</dbReference>
<comment type="caution">
    <text evidence="2">The sequence shown here is derived from an EMBL/GenBank/DDBJ whole genome shotgun (WGS) entry which is preliminary data.</text>
</comment>
<feature type="compositionally biased region" description="Polar residues" evidence="1">
    <location>
        <begin position="74"/>
        <end position="83"/>
    </location>
</feature>
<dbReference type="GO" id="GO:0070628">
    <property type="term" value="F:proteasome binding"/>
    <property type="evidence" value="ECO:0007669"/>
    <property type="project" value="InterPro"/>
</dbReference>
<evidence type="ECO:0000313" key="2">
    <source>
        <dbReference type="EMBL" id="KAK1755184.1"/>
    </source>
</evidence>